<feature type="region of interest" description="Disordered" evidence="1">
    <location>
        <begin position="1"/>
        <end position="21"/>
    </location>
</feature>
<feature type="compositionally biased region" description="Basic and acidic residues" evidence="1">
    <location>
        <begin position="428"/>
        <end position="438"/>
    </location>
</feature>
<dbReference type="InterPro" id="IPR021136">
    <property type="entry name" value="Flagellar_hook_control-like_C"/>
</dbReference>
<evidence type="ECO:0000313" key="3">
    <source>
        <dbReference type="EMBL" id="ETX16704.1"/>
    </source>
</evidence>
<evidence type="ECO:0000259" key="2">
    <source>
        <dbReference type="Pfam" id="PF02120"/>
    </source>
</evidence>
<dbReference type="Proteomes" id="UP000022447">
    <property type="component" value="Unassembled WGS sequence"/>
</dbReference>
<feature type="domain" description="Flagellar hook-length control protein-like C-terminal" evidence="2">
    <location>
        <begin position="323"/>
        <end position="386"/>
    </location>
</feature>
<name>X7EKS7_9RHOB</name>
<proteinExistence type="predicted"/>
<dbReference type="Pfam" id="PF02120">
    <property type="entry name" value="Flg_hook"/>
    <property type="match status" value="1"/>
</dbReference>
<dbReference type="eggNOG" id="ENOG50331JN">
    <property type="taxonomic scope" value="Bacteria"/>
</dbReference>
<organism evidence="3 4">
    <name type="scientific">Roseivivax halodurans JCM 10272</name>
    <dbReference type="NCBI Taxonomy" id="1449350"/>
    <lineage>
        <taxon>Bacteria</taxon>
        <taxon>Pseudomonadati</taxon>
        <taxon>Pseudomonadota</taxon>
        <taxon>Alphaproteobacteria</taxon>
        <taxon>Rhodobacterales</taxon>
        <taxon>Roseobacteraceae</taxon>
        <taxon>Roseivivax</taxon>
    </lineage>
</organism>
<comment type="caution">
    <text evidence="3">The sequence shown here is derived from an EMBL/GenBank/DDBJ whole genome shotgun (WGS) entry which is preliminary data.</text>
</comment>
<gene>
    <name evidence="3" type="ORF">OCH239_00320</name>
</gene>
<evidence type="ECO:0000256" key="1">
    <source>
        <dbReference type="SAM" id="MobiDB-lite"/>
    </source>
</evidence>
<feature type="region of interest" description="Disordered" evidence="1">
    <location>
        <begin position="170"/>
        <end position="313"/>
    </location>
</feature>
<feature type="compositionally biased region" description="Polar residues" evidence="1">
    <location>
        <begin position="1"/>
        <end position="10"/>
    </location>
</feature>
<feature type="compositionally biased region" description="Low complexity" evidence="1">
    <location>
        <begin position="287"/>
        <end position="297"/>
    </location>
</feature>
<feature type="compositionally biased region" description="Pro residues" evidence="1">
    <location>
        <begin position="298"/>
        <end position="311"/>
    </location>
</feature>
<dbReference type="AlphaFoldDB" id="X7EKS7"/>
<dbReference type="EMBL" id="JALZ01000001">
    <property type="protein sequence ID" value="ETX16704.1"/>
    <property type="molecule type" value="Genomic_DNA"/>
</dbReference>
<reference evidence="3 4" key="1">
    <citation type="submission" date="2014-01" db="EMBL/GenBank/DDBJ databases">
        <title>Roseivivax halodurans JCM 10272 Genome Sequencing.</title>
        <authorList>
            <person name="Lai Q."/>
            <person name="Li G."/>
            <person name="Shao Z."/>
        </authorList>
    </citation>
    <scope>NUCLEOTIDE SEQUENCE [LARGE SCALE GENOMIC DNA]</scope>
    <source>
        <strain evidence="3 4">JCM 10272</strain>
    </source>
</reference>
<dbReference type="CDD" id="cd17470">
    <property type="entry name" value="T3SS_Flik_C"/>
    <property type="match status" value="1"/>
</dbReference>
<keyword evidence="4" id="KW-1185">Reference proteome</keyword>
<feature type="region of interest" description="Disordered" evidence="1">
    <location>
        <begin position="387"/>
        <end position="438"/>
    </location>
</feature>
<accession>X7EKS7</accession>
<feature type="compositionally biased region" description="Pro residues" evidence="1">
    <location>
        <begin position="274"/>
        <end position="286"/>
    </location>
</feature>
<feature type="compositionally biased region" description="Low complexity" evidence="1">
    <location>
        <begin position="261"/>
        <end position="273"/>
    </location>
</feature>
<sequence>MKILTLQTPLPDQRTAPPDPTRSAGFAAFLSMRGDGIAGRTAQTADPSAKPGLDMPSDVAELLSELHAEMADDLATLPGLSPAGLERLERAMAGKIAEHLAAFDAEQGGTMLHHLGGGSSADLANRLFRGMTEGRPSAPTPLLSLNSAFAQVATALGIGTSQDTETGRLVFHPAGAPQGSVSAPKRGVGHASHRGDVERTDTLPNSARTPRPETSPPPRGLADTRSGTAGGEARSADDGLRGAPSAPDQPRIAPTPPGPAAPAVTVIPARPAEPQGPPVALPPAAPAAPVAPTGTAPVPAPAAPPAPPEPPVLDQIRRVGVTTGRTRIELTPEGLGPLEIDLSADEAGQLRIVLRAENPAILSMLRGDRAGLLSALGEGGVPLGDAGLDFETFGGDGRDRPAPDAQRGPSAEEPAEGPSADPASYRPRPVEGRLDILT</sequence>
<evidence type="ECO:0000313" key="4">
    <source>
        <dbReference type="Proteomes" id="UP000022447"/>
    </source>
</evidence>
<dbReference type="Gene3D" id="3.30.750.140">
    <property type="match status" value="1"/>
</dbReference>
<dbReference type="InterPro" id="IPR038610">
    <property type="entry name" value="FliK-like_C_sf"/>
</dbReference>
<protein>
    <recommendedName>
        <fullName evidence="2">Flagellar hook-length control protein-like C-terminal domain-containing protein</fullName>
    </recommendedName>
</protein>
<dbReference type="STRING" id="1449350.OCH239_00320"/>